<dbReference type="Pfam" id="PF08646">
    <property type="entry name" value="Rep_fac-A_C"/>
    <property type="match status" value="1"/>
</dbReference>
<accession>A0ABQ8EJS0</accession>
<dbReference type="InterPro" id="IPR012340">
    <property type="entry name" value="NA-bd_OB-fold"/>
</dbReference>
<dbReference type="PANTHER" id="PTHR47976:SF1">
    <property type="entry name" value="G-TYPE LECTIN S-RECEPTOR-LIKE SERINE_THREONINE-PROTEIN KINASE SD2-5"/>
    <property type="match status" value="1"/>
</dbReference>
<evidence type="ECO:0000256" key="4">
    <source>
        <dbReference type="ARBA" id="ARBA00022771"/>
    </source>
</evidence>
<feature type="domain" description="Bulb-type lectin" evidence="11">
    <location>
        <begin position="33"/>
        <end position="152"/>
    </location>
</feature>
<evidence type="ECO:0000256" key="6">
    <source>
        <dbReference type="ARBA" id="ARBA00023125"/>
    </source>
</evidence>
<dbReference type="EMBL" id="JAGKQM010000001">
    <property type="protein sequence ID" value="KAH0940900.1"/>
    <property type="molecule type" value="Genomic_DNA"/>
</dbReference>
<keyword evidence="6" id="KW-0238">DNA-binding</keyword>
<evidence type="ECO:0000259" key="11">
    <source>
        <dbReference type="PROSITE" id="PS50927"/>
    </source>
</evidence>
<dbReference type="Pfam" id="PF01453">
    <property type="entry name" value="B_lectin"/>
    <property type="match status" value="1"/>
</dbReference>
<evidence type="ECO:0000256" key="2">
    <source>
        <dbReference type="ARBA" id="ARBA00022723"/>
    </source>
</evidence>
<keyword evidence="5" id="KW-0862">Zinc</keyword>
<evidence type="ECO:0000256" key="3">
    <source>
        <dbReference type="ARBA" id="ARBA00022729"/>
    </source>
</evidence>
<evidence type="ECO:0000256" key="10">
    <source>
        <dbReference type="SAM" id="SignalP"/>
    </source>
</evidence>
<dbReference type="Proteomes" id="UP000824890">
    <property type="component" value="Unassembled WGS sequence"/>
</dbReference>
<sequence length="1030" mass="111911">MRSFFIFFLTTCLTLFPHPLHAGVPYTGSISPGFEGTQMNYINNNGIFLESNSSAFGFGFITTPASVTLFTLSIIHKPTSRLIWSANRASPVSNSDKLQFESNGTILLRTEGGSEVWRLDNANKNASRMELRDSGNLVVVSGDDGASIWESFDHPTDTLITNQAFKENMKLTSNPSSSNMTYSLEIKSGDMVLSVDSSTPQTYWSMGNDRGRIIEKNGVVTSSSLLGNSWRFFDEKPSLLWQFVYSDNKDDNATWIAVLGNNGVISFSNLGSGVSAADSSTKIPSDQCSTPEPCGSYYSCSGSKVCGCVSGLSRVRSDCKSGIDTSPCDNKKDNNASSPVELVNAGDGVDYFALGFASPFSKKTTLDSCKEFCSNNCSCLGLFFRNSSGDCFLFDWIGSFKASGSGGSGLVSYIKVATNGLGGGDNGDDAMNSNSKSPVSGDFTAKKANGKDVVSSGEPVEQAVQTSVSLSSALSGDLKKKKPNGKAVVSSAAPIRRTDHSGFFCVNADSGDLMLKKANGKVVDSSSETTKHHGGSGVSSAKVDDVLFFKDVKLGPQEGELRFRLIHYWEARNAFSKTLIGLEMLLIDEQGTVIQGFIPPRRIDTYLPHMIAGSIYRLIRFYGSKSKNVFRVADPDVTISFTWNSVLSPLENSPVQFPEDRFRFYGHEEFEAACDLKGAVYGEFSLDFVFDTDLDFVGHIKLVNEQVLNDGIVLDEGDKASTQRVLVHVQTHDGPVMKLNLWDKAATDFYEKFKAHGNTQSVILVTTVNPKRFGGALNLSSMSSSRVFFDMDVQPTRDYLTWLNSNTEVANRVNPEIVTKAEIATIGDIFSYMKREGAKVAWFECTATIDDVVHGSAWYYISCGGCKTKATKGHTTLMCKKCGKAEVTGVAEYLTKLSVYDNNDQARFVLLGDAGRELTGKTAAELVANYFEANVDVDEDHVIPVPQDLIGTIGQTHKFVIKVSKHNLEGKTQALTVTKVLTPDASVLEDNAEESVDDEPADERKEVADESVKRSSDGVESGEVKRAKCG</sequence>
<reference evidence="12 13" key="1">
    <citation type="submission" date="2021-05" db="EMBL/GenBank/DDBJ databases">
        <title>Genome Assembly of Synthetic Allotetraploid Brassica napus Reveals Homoeologous Exchanges between Subgenomes.</title>
        <authorList>
            <person name="Davis J.T."/>
        </authorList>
    </citation>
    <scope>NUCLEOTIDE SEQUENCE [LARGE SCALE GENOMIC DNA]</scope>
    <source>
        <strain evidence="13">cv. Da-Ae</strain>
        <tissue evidence="12">Seedling</tissue>
    </source>
</reference>
<feature type="signal peptide" evidence="10">
    <location>
        <begin position="1"/>
        <end position="22"/>
    </location>
</feature>
<dbReference type="CDD" id="cd04476">
    <property type="entry name" value="RPA1_DBD_C"/>
    <property type="match status" value="1"/>
</dbReference>
<comment type="similarity">
    <text evidence="1">Belongs to the replication factor A protein 1 family.</text>
</comment>
<evidence type="ECO:0000256" key="5">
    <source>
        <dbReference type="ARBA" id="ARBA00022833"/>
    </source>
</evidence>
<feature type="chain" id="PRO_5046771373" description="Bulb-type lectin domain-containing protein" evidence="10">
    <location>
        <begin position="23"/>
        <end position="1030"/>
    </location>
</feature>
<dbReference type="CDD" id="cd04480">
    <property type="entry name" value="RPA1_DBD_A_like"/>
    <property type="match status" value="1"/>
</dbReference>
<gene>
    <name evidence="12" type="ORF">HID58_000537</name>
</gene>
<dbReference type="Gene3D" id="2.90.10.30">
    <property type="match status" value="1"/>
</dbReference>
<dbReference type="Gene3D" id="3.50.4.10">
    <property type="entry name" value="Hepatocyte Growth Factor"/>
    <property type="match status" value="1"/>
</dbReference>
<dbReference type="PROSITE" id="PS50927">
    <property type="entry name" value="BULB_LECTIN"/>
    <property type="match status" value="1"/>
</dbReference>
<comment type="caution">
    <text evidence="12">The sequence shown here is derived from an EMBL/GenBank/DDBJ whole genome shotgun (WGS) entry which is preliminary data.</text>
</comment>
<dbReference type="InterPro" id="IPR013955">
    <property type="entry name" value="Rep_factor-A_C"/>
</dbReference>
<dbReference type="InterPro" id="IPR047192">
    <property type="entry name" value="Euk_RPA1_DBD_C"/>
</dbReference>
<evidence type="ECO:0000256" key="8">
    <source>
        <dbReference type="ARBA" id="ARBA00023180"/>
    </source>
</evidence>
<evidence type="ECO:0000313" key="12">
    <source>
        <dbReference type="EMBL" id="KAH0940900.1"/>
    </source>
</evidence>
<keyword evidence="2" id="KW-0479">Metal-binding</keyword>
<protein>
    <recommendedName>
        <fullName evidence="11">Bulb-type lectin domain-containing protein</fullName>
    </recommendedName>
</protein>
<keyword evidence="8" id="KW-0325">Glycoprotein</keyword>
<dbReference type="SUPFAM" id="SSF50249">
    <property type="entry name" value="Nucleic acid-binding proteins"/>
    <property type="match status" value="3"/>
</dbReference>
<evidence type="ECO:0000256" key="7">
    <source>
        <dbReference type="ARBA" id="ARBA00023157"/>
    </source>
</evidence>
<dbReference type="Gene3D" id="2.40.50.140">
    <property type="entry name" value="Nucleic acid-binding proteins"/>
    <property type="match status" value="3"/>
</dbReference>
<dbReference type="InterPro" id="IPR051343">
    <property type="entry name" value="G-type_lectin_kinases/EP1-like"/>
</dbReference>
<organism evidence="12 13">
    <name type="scientific">Brassica napus</name>
    <name type="common">Rape</name>
    <dbReference type="NCBI Taxonomy" id="3708"/>
    <lineage>
        <taxon>Eukaryota</taxon>
        <taxon>Viridiplantae</taxon>
        <taxon>Streptophyta</taxon>
        <taxon>Embryophyta</taxon>
        <taxon>Tracheophyta</taxon>
        <taxon>Spermatophyta</taxon>
        <taxon>Magnoliopsida</taxon>
        <taxon>eudicotyledons</taxon>
        <taxon>Gunneridae</taxon>
        <taxon>Pentapetalae</taxon>
        <taxon>rosids</taxon>
        <taxon>malvids</taxon>
        <taxon>Brassicales</taxon>
        <taxon>Brassicaceae</taxon>
        <taxon>Brassiceae</taxon>
        <taxon>Brassica</taxon>
    </lineage>
</organism>
<dbReference type="InterPro" id="IPR036426">
    <property type="entry name" value="Bulb-type_lectin_dom_sf"/>
</dbReference>
<dbReference type="CDD" id="cd00028">
    <property type="entry name" value="B_lectin"/>
    <property type="match status" value="1"/>
</dbReference>
<feature type="compositionally biased region" description="Acidic residues" evidence="9">
    <location>
        <begin position="990"/>
        <end position="1001"/>
    </location>
</feature>
<evidence type="ECO:0000256" key="1">
    <source>
        <dbReference type="ARBA" id="ARBA00005690"/>
    </source>
</evidence>
<evidence type="ECO:0000256" key="9">
    <source>
        <dbReference type="SAM" id="MobiDB-lite"/>
    </source>
</evidence>
<keyword evidence="3 10" id="KW-0732">Signal</keyword>
<proteinExistence type="inferred from homology"/>
<dbReference type="SUPFAM" id="SSF51110">
    <property type="entry name" value="alpha-D-mannose-specific plant lectins"/>
    <property type="match status" value="1"/>
</dbReference>
<keyword evidence="4" id="KW-0863">Zinc-finger</keyword>
<keyword evidence="7" id="KW-1015">Disulfide bond</keyword>
<dbReference type="InterPro" id="IPR001480">
    <property type="entry name" value="Bulb-type_lectin_dom"/>
</dbReference>
<feature type="region of interest" description="Disordered" evidence="9">
    <location>
        <begin position="986"/>
        <end position="1030"/>
    </location>
</feature>
<dbReference type="PANTHER" id="PTHR47976">
    <property type="entry name" value="G-TYPE LECTIN S-RECEPTOR-LIKE SERINE/THREONINE-PROTEIN KINASE SD2-5"/>
    <property type="match status" value="1"/>
</dbReference>
<feature type="compositionally biased region" description="Basic and acidic residues" evidence="9">
    <location>
        <begin position="1002"/>
        <end position="1030"/>
    </location>
</feature>
<evidence type="ECO:0000313" key="13">
    <source>
        <dbReference type="Proteomes" id="UP000824890"/>
    </source>
</evidence>
<name>A0ABQ8EJS0_BRANA</name>
<keyword evidence="13" id="KW-1185">Reference proteome</keyword>
<dbReference type="SMART" id="SM00108">
    <property type="entry name" value="B_lectin"/>
    <property type="match status" value="1"/>
</dbReference>